<feature type="region of interest" description="Disordered" evidence="5">
    <location>
        <begin position="21"/>
        <end position="62"/>
    </location>
</feature>
<sequence>MADRVHPSAKPAAAAAAATTNGATTATANGAPTTAFPAANGTPTKPQLYRPYPPQPPKRRRRRPRCSLCCCCFWTILLLLFVALLAAIAGAALYVLYHPHRPAFSLSSLRTNALNLTTASDGSASRLTTLFNLTLISKNPNSHTFTFFYDHFLVSLSSASGSVFLGNGSIPAFASYPKNQTTLRAVASGSTEDVDAESVAALRSDLKRKNGLALEIRMDTKVRVKAGGRKSKKVGIRVVCSGIKGVSAPKDKNATVVADVADSRCKVDLLIKIWRFTF</sequence>
<keyword evidence="3 6" id="KW-1133">Transmembrane helix</keyword>
<dbReference type="GO" id="GO:0016020">
    <property type="term" value="C:membrane"/>
    <property type="evidence" value="ECO:0007669"/>
    <property type="project" value="UniProtKB-SubCell"/>
</dbReference>
<evidence type="ECO:0000256" key="2">
    <source>
        <dbReference type="ARBA" id="ARBA00022692"/>
    </source>
</evidence>
<feature type="compositionally biased region" description="Low complexity" evidence="5">
    <location>
        <begin position="21"/>
        <end position="50"/>
    </location>
</feature>
<keyword evidence="9" id="KW-1185">Reference proteome</keyword>
<organism evidence="8 9">
    <name type="scientific">Eucalyptus globulus</name>
    <name type="common">Tasmanian blue gum</name>
    <dbReference type="NCBI Taxonomy" id="34317"/>
    <lineage>
        <taxon>Eukaryota</taxon>
        <taxon>Viridiplantae</taxon>
        <taxon>Streptophyta</taxon>
        <taxon>Embryophyta</taxon>
        <taxon>Tracheophyta</taxon>
        <taxon>Spermatophyta</taxon>
        <taxon>Magnoliopsida</taxon>
        <taxon>eudicotyledons</taxon>
        <taxon>Gunneridae</taxon>
        <taxon>Pentapetalae</taxon>
        <taxon>rosids</taxon>
        <taxon>malvids</taxon>
        <taxon>Myrtales</taxon>
        <taxon>Myrtaceae</taxon>
        <taxon>Myrtoideae</taxon>
        <taxon>Eucalypteae</taxon>
        <taxon>Eucalyptus</taxon>
    </lineage>
</organism>
<proteinExistence type="predicted"/>
<reference evidence="8 9" key="1">
    <citation type="submission" date="2024-11" db="EMBL/GenBank/DDBJ databases">
        <title>Chromosome-level genome assembly of Eucalyptus globulus Labill. provides insights into its genome evolution.</title>
        <authorList>
            <person name="Li X."/>
        </authorList>
    </citation>
    <scope>NUCLEOTIDE SEQUENCE [LARGE SCALE GENOMIC DNA]</scope>
    <source>
        <strain evidence="8">CL2024</strain>
        <tissue evidence="8">Fresh tender leaves</tissue>
    </source>
</reference>
<comment type="subcellular location">
    <subcellularLocation>
        <location evidence="1">Membrane</location>
        <topology evidence="1">Single-pass membrane protein</topology>
    </subcellularLocation>
</comment>
<evidence type="ECO:0000256" key="1">
    <source>
        <dbReference type="ARBA" id="ARBA00004167"/>
    </source>
</evidence>
<evidence type="ECO:0000313" key="8">
    <source>
        <dbReference type="EMBL" id="KAL3746870.1"/>
    </source>
</evidence>
<evidence type="ECO:0000256" key="5">
    <source>
        <dbReference type="SAM" id="MobiDB-lite"/>
    </source>
</evidence>
<evidence type="ECO:0000256" key="4">
    <source>
        <dbReference type="ARBA" id="ARBA00023136"/>
    </source>
</evidence>
<comment type="caution">
    <text evidence="8">The sequence shown here is derived from an EMBL/GenBank/DDBJ whole genome shotgun (WGS) entry which is preliminary data.</text>
</comment>
<dbReference type="Proteomes" id="UP001634007">
    <property type="component" value="Unassembled WGS sequence"/>
</dbReference>
<dbReference type="PANTHER" id="PTHR31234:SF6">
    <property type="entry name" value="LATE EMBRYOGENESIS ABUNDANT PROTEIN LEA-2 SUBGROUP DOMAIN-CONTAINING PROTEIN"/>
    <property type="match status" value="1"/>
</dbReference>
<feature type="transmembrane region" description="Helical" evidence="6">
    <location>
        <begin position="68"/>
        <end position="97"/>
    </location>
</feature>
<dbReference type="InterPro" id="IPR004864">
    <property type="entry name" value="LEA_2"/>
</dbReference>
<evidence type="ECO:0000256" key="6">
    <source>
        <dbReference type="SAM" id="Phobius"/>
    </source>
</evidence>
<dbReference type="AlphaFoldDB" id="A0ABD3L4S4"/>
<evidence type="ECO:0000256" key="3">
    <source>
        <dbReference type="ARBA" id="ARBA00022989"/>
    </source>
</evidence>
<keyword evidence="4 6" id="KW-0472">Membrane</keyword>
<keyword evidence="2 6" id="KW-0812">Transmembrane</keyword>
<dbReference type="PANTHER" id="PTHR31234">
    <property type="entry name" value="LATE EMBRYOGENESIS ABUNDANT (LEA) HYDROXYPROLINE-RICH GLYCOPROTEIN FAMILY"/>
    <property type="match status" value="1"/>
</dbReference>
<protein>
    <recommendedName>
        <fullName evidence="7">Late embryogenesis abundant protein LEA-2 subgroup domain-containing protein</fullName>
    </recommendedName>
</protein>
<gene>
    <name evidence="8" type="ORF">ACJRO7_015764</name>
</gene>
<dbReference type="InterPro" id="IPR044839">
    <property type="entry name" value="NDR1-like"/>
</dbReference>
<accession>A0ABD3L4S4</accession>
<evidence type="ECO:0000313" key="9">
    <source>
        <dbReference type="Proteomes" id="UP001634007"/>
    </source>
</evidence>
<dbReference type="EMBL" id="JBJKBG010000003">
    <property type="protein sequence ID" value="KAL3746870.1"/>
    <property type="molecule type" value="Genomic_DNA"/>
</dbReference>
<dbReference type="Pfam" id="PF03168">
    <property type="entry name" value="LEA_2"/>
    <property type="match status" value="1"/>
</dbReference>
<feature type="domain" description="Late embryogenesis abundant protein LEA-2 subgroup" evidence="7">
    <location>
        <begin position="137"/>
        <end position="239"/>
    </location>
</feature>
<evidence type="ECO:0000259" key="7">
    <source>
        <dbReference type="Pfam" id="PF03168"/>
    </source>
</evidence>
<name>A0ABD3L4S4_EUCGL</name>